<organism evidence="3 4">
    <name type="scientific">Saitozyma podzolica</name>
    <dbReference type="NCBI Taxonomy" id="1890683"/>
    <lineage>
        <taxon>Eukaryota</taxon>
        <taxon>Fungi</taxon>
        <taxon>Dikarya</taxon>
        <taxon>Basidiomycota</taxon>
        <taxon>Agaricomycotina</taxon>
        <taxon>Tremellomycetes</taxon>
        <taxon>Tremellales</taxon>
        <taxon>Trimorphomycetaceae</taxon>
        <taxon>Saitozyma</taxon>
    </lineage>
</organism>
<sequence>MSGSSPSTWLVHPAAIFHFDFSSQPSSFLSPFHKHHVPPPLTHLATPHSALSMSRGVPSFDPDALVEVSHAVYDSLPKHGKPIIRNNGVHEWTILATLSLILPPNANAPPSASASASPSSFPAQIISPIPPHVSHQTPQNRQFVFSSPDFPTSPSASLSDSQPPSPPGAPDAPSTAPVSSGSTGSRTPSRPTPPQSVTPLQPSPPQSNTSSQPSPPQTTSSSFTTASRETPQIIFPIPGARSIHPISIGTGVKVLSANRLPPLGDTLHDCHAEVLVRRGFVRWLVDEAERYVKGDSHSGVLEWTEQKKKLRLKEDVEVWLYVSALPVSDLFLPQFCQKHPSFHLCLVHFTELRSLIGLSHQSVSSAKRVVLSVLVASPTLAL</sequence>
<dbReference type="EMBL" id="RSCD01000008">
    <property type="protein sequence ID" value="RSH91441.1"/>
    <property type="molecule type" value="Genomic_DNA"/>
</dbReference>
<dbReference type="STRING" id="1890683.A0A427YK48"/>
<comment type="caution">
    <text evidence="3">The sequence shown here is derived from an EMBL/GenBank/DDBJ whole genome shotgun (WGS) entry which is preliminary data.</text>
</comment>
<reference evidence="3 4" key="1">
    <citation type="submission" date="2018-11" db="EMBL/GenBank/DDBJ databases">
        <title>Genome sequence of Saitozyma podzolica DSM 27192.</title>
        <authorList>
            <person name="Aliyu H."/>
            <person name="Gorte O."/>
            <person name="Ochsenreither K."/>
        </authorList>
    </citation>
    <scope>NUCLEOTIDE SEQUENCE [LARGE SCALE GENOMIC DNA]</scope>
    <source>
        <strain evidence="3 4">DSM 27192</strain>
    </source>
</reference>
<feature type="compositionally biased region" description="Low complexity" evidence="1">
    <location>
        <begin position="108"/>
        <end position="127"/>
    </location>
</feature>
<dbReference type="AlphaFoldDB" id="A0A427YK48"/>
<dbReference type="GO" id="GO:0002100">
    <property type="term" value="P:tRNA wobble adenosine to inosine editing"/>
    <property type="evidence" value="ECO:0007669"/>
    <property type="project" value="InterPro"/>
</dbReference>
<name>A0A427YK48_9TREE</name>
<feature type="domain" description="A to I editase" evidence="2">
    <location>
        <begin position="247"/>
        <end position="329"/>
    </location>
</feature>
<keyword evidence="4" id="KW-1185">Reference proteome</keyword>
<dbReference type="PROSITE" id="PS50141">
    <property type="entry name" value="A_DEAMIN_EDITASE"/>
    <property type="match status" value="1"/>
</dbReference>
<gene>
    <name evidence="3" type="ORF">EHS25_009740</name>
</gene>
<feature type="compositionally biased region" description="Low complexity" evidence="1">
    <location>
        <begin position="171"/>
        <end position="189"/>
    </location>
</feature>
<dbReference type="Pfam" id="PF02137">
    <property type="entry name" value="A_deamin"/>
    <property type="match status" value="1"/>
</dbReference>
<evidence type="ECO:0000313" key="4">
    <source>
        <dbReference type="Proteomes" id="UP000279259"/>
    </source>
</evidence>
<accession>A0A427YK48</accession>
<feature type="region of interest" description="Disordered" evidence="1">
    <location>
        <begin position="108"/>
        <end position="230"/>
    </location>
</feature>
<dbReference type="GO" id="GO:0043829">
    <property type="term" value="F:tRNA-specific adenosine-37 deaminase activity"/>
    <property type="evidence" value="ECO:0007669"/>
    <property type="project" value="TreeGrafter"/>
</dbReference>
<dbReference type="GO" id="GO:0003723">
    <property type="term" value="F:RNA binding"/>
    <property type="evidence" value="ECO:0007669"/>
    <property type="project" value="InterPro"/>
</dbReference>
<dbReference type="InterPro" id="IPR042935">
    <property type="entry name" value="Tad1"/>
</dbReference>
<protein>
    <recommendedName>
        <fullName evidence="2">A to I editase domain-containing protein</fullName>
    </recommendedName>
</protein>
<dbReference type="InterPro" id="IPR002466">
    <property type="entry name" value="A_deamin"/>
</dbReference>
<feature type="compositionally biased region" description="Pro residues" evidence="1">
    <location>
        <begin position="190"/>
        <end position="205"/>
    </location>
</feature>
<dbReference type="PANTHER" id="PTHR47803:SF1">
    <property type="entry name" value="TRNA-SPECIFIC ADENOSINE DEAMINASE 1"/>
    <property type="match status" value="1"/>
</dbReference>
<feature type="compositionally biased region" description="Low complexity" evidence="1">
    <location>
        <begin position="206"/>
        <end position="227"/>
    </location>
</feature>
<dbReference type="OrthoDB" id="10268011at2759"/>
<evidence type="ECO:0000313" key="3">
    <source>
        <dbReference type="EMBL" id="RSH91441.1"/>
    </source>
</evidence>
<evidence type="ECO:0000259" key="2">
    <source>
        <dbReference type="PROSITE" id="PS50141"/>
    </source>
</evidence>
<feature type="compositionally biased region" description="Polar residues" evidence="1">
    <location>
        <begin position="134"/>
        <end position="158"/>
    </location>
</feature>
<evidence type="ECO:0000256" key="1">
    <source>
        <dbReference type="SAM" id="MobiDB-lite"/>
    </source>
</evidence>
<dbReference type="PANTHER" id="PTHR47803">
    <property type="entry name" value="TRNA-SPECIFIC ADENOSINE DEAMINASE 1"/>
    <property type="match status" value="1"/>
</dbReference>
<dbReference type="Proteomes" id="UP000279259">
    <property type="component" value="Unassembled WGS sequence"/>
</dbReference>
<proteinExistence type="predicted"/>